<dbReference type="EMBL" id="LGRX02006458">
    <property type="protein sequence ID" value="KAK3276629.1"/>
    <property type="molecule type" value="Genomic_DNA"/>
</dbReference>
<accession>A0AAE0GE99</accession>
<keyword evidence="2" id="KW-1185">Reference proteome</keyword>
<reference evidence="1 2" key="1">
    <citation type="journal article" date="2015" name="Genome Biol. Evol.">
        <title>Comparative Genomics of a Bacterivorous Green Alga Reveals Evolutionary Causalities and Consequences of Phago-Mixotrophic Mode of Nutrition.</title>
        <authorList>
            <person name="Burns J.A."/>
            <person name="Paasch A."/>
            <person name="Narechania A."/>
            <person name="Kim E."/>
        </authorList>
    </citation>
    <scope>NUCLEOTIDE SEQUENCE [LARGE SCALE GENOMIC DNA]</scope>
    <source>
        <strain evidence="1 2">PLY_AMNH</strain>
    </source>
</reference>
<proteinExistence type="predicted"/>
<dbReference type="AlphaFoldDB" id="A0AAE0GE99"/>
<comment type="caution">
    <text evidence="1">The sequence shown here is derived from an EMBL/GenBank/DDBJ whole genome shotgun (WGS) entry which is preliminary data.</text>
</comment>
<gene>
    <name evidence="1" type="ORF">CYMTET_15315</name>
</gene>
<protein>
    <submittedName>
        <fullName evidence="1">Uncharacterized protein</fullName>
    </submittedName>
</protein>
<sequence>MRRADPIEHARLYDPAIWKSTGQAFQRVFDQASTSLRGFPGMSNSTKVKPYNSSGYVTSYPQAGYWDGYRNVTPADQLRPQDLRKMKYKDPSGFFDLIRKGKNQTTYSNFTYLGAKANDRKFYWTTKTAAALY</sequence>
<evidence type="ECO:0000313" key="2">
    <source>
        <dbReference type="Proteomes" id="UP001190700"/>
    </source>
</evidence>
<name>A0AAE0GE99_9CHLO</name>
<dbReference type="Proteomes" id="UP001190700">
    <property type="component" value="Unassembled WGS sequence"/>
</dbReference>
<evidence type="ECO:0000313" key="1">
    <source>
        <dbReference type="EMBL" id="KAK3276629.1"/>
    </source>
</evidence>
<organism evidence="1 2">
    <name type="scientific">Cymbomonas tetramitiformis</name>
    <dbReference type="NCBI Taxonomy" id="36881"/>
    <lineage>
        <taxon>Eukaryota</taxon>
        <taxon>Viridiplantae</taxon>
        <taxon>Chlorophyta</taxon>
        <taxon>Pyramimonadophyceae</taxon>
        <taxon>Pyramimonadales</taxon>
        <taxon>Pyramimonadaceae</taxon>
        <taxon>Cymbomonas</taxon>
    </lineage>
</organism>